<name>A0A4R2JNT7_9PSEU</name>
<organism evidence="6 7">
    <name type="scientific">Actinocrispum wychmicini</name>
    <dbReference type="NCBI Taxonomy" id="1213861"/>
    <lineage>
        <taxon>Bacteria</taxon>
        <taxon>Bacillati</taxon>
        <taxon>Actinomycetota</taxon>
        <taxon>Actinomycetes</taxon>
        <taxon>Pseudonocardiales</taxon>
        <taxon>Pseudonocardiaceae</taxon>
        <taxon>Actinocrispum</taxon>
    </lineage>
</organism>
<keyword evidence="2" id="KW-0058">Aromatic hydrocarbons catabolism</keyword>
<comment type="caution">
    <text evidence="6">The sequence shown here is derived from an EMBL/GenBank/DDBJ whole genome shotgun (WGS) entry which is preliminary data.</text>
</comment>
<dbReference type="Gene3D" id="3.40.50.1820">
    <property type="entry name" value="alpha/beta hydrolase"/>
    <property type="match status" value="1"/>
</dbReference>
<accession>A0A4R2JNT7</accession>
<dbReference type="EMBL" id="SLWS01000003">
    <property type="protein sequence ID" value="TCO61014.1"/>
    <property type="molecule type" value="Genomic_DNA"/>
</dbReference>
<gene>
    <name evidence="6" type="ORF">EV192_103597</name>
</gene>
<proteinExistence type="inferred from homology"/>
<sequence length="374" mass="41716">MTIEPFRIDIPPADLDDLRDRLARTRWPDHLAGVGWDYGVPLDYLKEVAEYWRTGYNWRVHEARLNELPQFTTEIDGQNIYFLHVRSPEPDALPLLLTHGWPGSVLEFLATLGPLSDPRSHGGDPADAFHLVIPAIPGFGFSGPTTDTGWHMGRVADAFASLMARLGYHRYGVQGGDWGSGISRILAAQHPDHVVGVHLNFLPLPPGQLPELPDLTETDAARIEAMRRYAANPPGYLRQQSTRPQTLAYGLADSPVGQLAWIAEKFREWTDPASTIAVDDLLTNVMLYWLTGTANSSARLYYESVSLRGKPITFTAPLGVAVFPHEIVPAVRALVEQQYTVTHWSEFDRGGHFAALEVPDLFVPDVRAFFRAHR</sequence>
<dbReference type="InterPro" id="IPR000639">
    <property type="entry name" value="Epox_hydrolase-like"/>
</dbReference>
<comment type="similarity">
    <text evidence="1">Belongs to the peptidase S33 family.</text>
</comment>
<feature type="active site" description="Proton donor" evidence="4">
    <location>
        <position position="301"/>
    </location>
</feature>
<keyword evidence="7" id="KW-1185">Reference proteome</keyword>
<dbReference type="GO" id="GO:0097176">
    <property type="term" value="P:epoxide metabolic process"/>
    <property type="evidence" value="ECO:0007669"/>
    <property type="project" value="TreeGrafter"/>
</dbReference>
<feature type="active site" description="Nucleophile" evidence="4">
    <location>
        <position position="177"/>
    </location>
</feature>
<dbReference type="InterPro" id="IPR010497">
    <property type="entry name" value="Epoxide_hydro_N"/>
</dbReference>
<dbReference type="AlphaFoldDB" id="A0A4R2JNT7"/>
<dbReference type="Pfam" id="PF06441">
    <property type="entry name" value="EHN"/>
    <property type="match status" value="1"/>
</dbReference>
<evidence type="ECO:0000256" key="4">
    <source>
        <dbReference type="PIRSR" id="PIRSR001112-1"/>
    </source>
</evidence>
<dbReference type="PANTHER" id="PTHR21661:SF35">
    <property type="entry name" value="EPOXIDE HYDROLASE"/>
    <property type="match status" value="1"/>
</dbReference>
<evidence type="ECO:0000256" key="1">
    <source>
        <dbReference type="ARBA" id="ARBA00010088"/>
    </source>
</evidence>
<dbReference type="SUPFAM" id="SSF53474">
    <property type="entry name" value="alpha/beta-Hydrolases"/>
    <property type="match status" value="1"/>
</dbReference>
<evidence type="ECO:0000313" key="7">
    <source>
        <dbReference type="Proteomes" id="UP000295680"/>
    </source>
</evidence>
<evidence type="ECO:0000256" key="2">
    <source>
        <dbReference type="ARBA" id="ARBA00022797"/>
    </source>
</evidence>
<dbReference type="InterPro" id="IPR029058">
    <property type="entry name" value="AB_hydrolase_fold"/>
</dbReference>
<protein>
    <submittedName>
        <fullName evidence="6">Microsomal epoxide hydrolase</fullName>
    </submittedName>
</protein>
<dbReference type="PIRSF" id="PIRSF001112">
    <property type="entry name" value="Epoxide_hydrolase"/>
    <property type="match status" value="1"/>
</dbReference>
<evidence type="ECO:0000313" key="6">
    <source>
        <dbReference type="EMBL" id="TCO61014.1"/>
    </source>
</evidence>
<dbReference type="PANTHER" id="PTHR21661">
    <property type="entry name" value="EPOXIDE HYDROLASE 1-RELATED"/>
    <property type="match status" value="1"/>
</dbReference>
<dbReference type="GO" id="GO:0004301">
    <property type="term" value="F:epoxide hydrolase activity"/>
    <property type="evidence" value="ECO:0007669"/>
    <property type="project" value="TreeGrafter"/>
</dbReference>
<feature type="domain" description="Epoxide hydrolase N-terminal" evidence="5">
    <location>
        <begin position="3"/>
        <end position="108"/>
    </location>
</feature>
<evidence type="ECO:0000256" key="3">
    <source>
        <dbReference type="ARBA" id="ARBA00022801"/>
    </source>
</evidence>
<reference evidence="6 7" key="1">
    <citation type="submission" date="2019-03" db="EMBL/GenBank/DDBJ databases">
        <title>Genomic Encyclopedia of Type Strains, Phase IV (KMG-IV): sequencing the most valuable type-strain genomes for metagenomic binning, comparative biology and taxonomic classification.</title>
        <authorList>
            <person name="Goeker M."/>
        </authorList>
    </citation>
    <scope>NUCLEOTIDE SEQUENCE [LARGE SCALE GENOMIC DNA]</scope>
    <source>
        <strain evidence="6 7">DSM 45934</strain>
    </source>
</reference>
<keyword evidence="3 6" id="KW-0378">Hydrolase</keyword>
<dbReference type="OrthoDB" id="27092at2"/>
<dbReference type="Proteomes" id="UP000295680">
    <property type="component" value="Unassembled WGS sequence"/>
</dbReference>
<feature type="active site" description="Proton acceptor" evidence="4">
    <location>
        <position position="352"/>
    </location>
</feature>
<evidence type="ECO:0000259" key="5">
    <source>
        <dbReference type="Pfam" id="PF06441"/>
    </source>
</evidence>
<dbReference type="RefSeq" id="WP_132116417.1">
    <property type="nucleotide sequence ID" value="NZ_SLWS01000003.1"/>
</dbReference>
<dbReference type="PRINTS" id="PR00412">
    <property type="entry name" value="EPOXHYDRLASE"/>
</dbReference>
<dbReference type="InterPro" id="IPR016292">
    <property type="entry name" value="Epoxide_hydrolase"/>
</dbReference>